<evidence type="ECO:0000256" key="1">
    <source>
        <dbReference type="SAM" id="MobiDB-lite"/>
    </source>
</evidence>
<dbReference type="EMBL" id="CDMC01000020">
    <property type="protein sequence ID" value="CEL10681.1"/>
    <property type="molecule type" value="Genomic_DNA"/>
</dbReference>
<evidence type="ECO:0000259" key="3">
    <source>
        <dbReference type="Pfam" id="PF24588"/>
    </source>
</evidence>
<dbReference type="Pfam" id="PF24588">
    <property type="entry name" value="DUF7613"/>
    <property type="match status" value="1"/>
</dbReference>
<proteinExistence type="predicted"/>
<dbReference type="AlphaFoldDB" id="A0A0U5CII9"/>
<feature type="region of interest" description="Disordered" evidence="1">
    <location>
        <begin position="1"/>
        <end position="23"/>
    </location>
</feature>
<dbReference type="Pfam" id="PF24587">
    <property type="entry name" value="DUF7612"/>
    <property type="match status" value="1"/>
</dbReference>
<organism evidence="5 6">
    <name type="scientific">Aspergillus calidoustus</name>
    <dbReference type="NCBI Taxonomy" id="454130"/>
    <lineage>
        <taxon>Eukaryota</taxon>
        <taxon>Fungi</taxon>
        <taxon>Dikarya</taxon>
        <taxon>Ascomycota</taxon>
        <taxon>Pezizomycotina</taxon>
        <taxon>Eurotiomycetes</taxon>
        <taxon>Eurotiomycetidae</taxon>
        <taxon>Eurotiales</taxon>
        <taxon>Aspergillaceae</taxon>
        <taxon>Aspergillus</taxon>
        <taxon>Aspergillus subgen. Nidulantes</taxon>
    </lineage>
</organism>
<name>A0A0U5CII9_ASPCI</name>
<protein>
    <submittedName>
        <fullName evidence="5">Uncharacterized protein</fullName>
    </submittedName>
</protein>
<dbReference type="Proteomes" id="UP000054771">
    <property type="component" value="Unassembled WGS sequence"/>
</dbReference>
<feature type="domain" description="DUF7612" evidence="2">
    <location>
        <begin position="258"/>
        <end position="377"/>
    </location>
</feature>
<evidence type="ECO:0000259" key="2">
    <source>
        <dbReference type="Pfam" id="PF24587"/>
    </source>
</evidence>
<evidence type="ECO:0000313" key="5">
    <source>
        <dbReference type="EMBL" id="CEL10681.1"/>
    </source>
</evidence>
<evidence type="ECO:0000259" key="4">
    <source>
        <dbReference type="Pfam" id="PF24589"/>
    </source>
</evidence>
<feature type="domain" description="DUF7614" evidence="4">
    <location>
        <begin position="543"/>
        <end position="663"/>
    </location>
</feature>
<dbReference type="InterPro" id="IPR056033">
    <property type="entry name" value="DUF7614"/>
</dbReference>
<dbReference type="InterPro" id="IPR056032">
    <property type="entry name" value="DUF7613"/>
</dbReference>
<feature type="domain" description="DUF7613" evidence="3">
    <location>
        <begin position="383"/>
        <end position="537"/>
    </location>
</feature>
<evidence type="ECO:0000313" key="6">
    <source>
        <dbReference type="Proteomes" id="UP000054771"/>
    </source>
</evidence>
<keyword evidence="6" id="KW-1185">Reference proteome</keyword>
<gene>
    <name evidence="5" type="ORF">ASPCAL13796</name>
</gene>
<dbReference type="OMA" id="AKAWWIC"/>
<reference evidence="6" key="1">
    <citation type="journal article" date="2016" name="Genome Announc.">
        <title>Draft genome sequences of fungus Aspergillus calidoustus.</title>
        <authorList>
            <person name="Horn F."/>
            <person name="Linde J."/>
            <person name="Mattern D.J."/>
            <person name="Walther G."/>
            <person name="Guthke R."/>
            <person name="Scherlach K."/>
            <person name="Martin K."/>
            <person name="Brakhage A.A."/>
            <person name="Petzke L."/>
            <person name="Valiante V."/>
        </authorList>
    </citation>
    <scope>NUCLEOTIDE SEQUENCE [LARGE SCALE GENOMIC DNA]</scope>
    <source>
        <strain evidence="6">SF006504</strain>
    </source>
</reference>
<dbReference type="OrthoDB" id="4356615at2759"/>
<sequence>MDRKPLSPRSIDPMDSPGNSEPAPIVVVEAQLRTLLTLGGSGEGSKATQQRDDYFAAGPGYEQRRQQAPQYQPFRPTSTLLLQPQRVSSFAQIQSWDEQFKTILTERLSSLFGESANIANPIKEVRLQDWLRAAIWWTVQGKTVLEARQHVTGTEGDRDEDQQSAGKEILQGLVNIAKAWWICHHIVMQDTFKIRMAACRMKGTPYSVLFDQYQAVLQCLRGYERRIAAVLHGTFLRWRSLTRVTHDIIATETDMVAGEDENLLFDDTAKSCQYINRDKPAGFPAKPVTHCRGTGKRKAHGGLRIVIATPPHTKARHRVTHDLPNSCPLAYSLVDGEDGSPGLVLHLAEKDKDETCSLFIYLDNPDARILLHSLLLDSTPLRGETDPQSFLISSYVIDVQGPGSETQATKHLDSGESQALVIEEEAELESRGAHYGKTILSEHLRVVIQNEWGSITDRLNIGPKQLTIALPIYDSNTIHLHRLPQDDLSITVAHDLVSKDHLAKIKSLLLSIQTKSSIRIIKFKTQTDLHKFQEAVTGFNVRFDGLATRFLITRRRKLLPLIKQWDTNLARVQLIQRGGRFQIIAFFHSFRHWKCINFGITALDETEKMGQKGECGVRIRDAKYALPQPETGSSGDDRELPGSVCLDELEFPTEHSDVAIMFGDVIG</sequence>
<dbReference type="Pfam" id="PF24589">
    <property type="entry name" value="DUF7614"/>
    <property type="match status" value="1"/>
</dbReference>
<dbReference type="STRING" id="454130.A0A0U5CII9"/>
<accession>A0A0U5CII9</accession>
<dbReference type="InterPro" id="IPR056031">
    <property type="entry name" value="DUF7612"/>
</dbReference>